<keyword evidence="3" id="KW-1185">Reference proteome</keyword>
<sequence length="47" mass="5470">MQGMVKQRTDNAEQDFSSKSQKRLGCRRTFSALRDCLKLLSPSFMWS</sequence>
<comment type="caution">
    <text evidence="2">The sequence shown here is derived from an EMBL/GenBank/DDBJ whole genome shotgun (WGS) entry which is preliminary data.</text>
</comment>
<organism evidence="2 3">
    <name type="scientific">Microbulbifer aestuariivivens</name>
    <dbReference type="NCBI Taxonomy" id="1908308"/>
    <lineage>
        <taxon>Bacteria</taxon>
        <taxon>Pseudomonadati</taxon>
        <taxon>Pseudomonadota</taxon>
        <taxon>Gammaproteobacteria</taxon>
        <taxon>Cellvibrionales</taxon>
        <taxon>Microbulbiferaceae</taxon>
        <taxon>Microbulbifer</taxon>
    </lineage>
</organism>
<reference evidence="2 3" key="1">
    <citation type="submission" date="2024-02" db="EMBL/GenBank/DDBJ databases">
        <title>Microbulbifer aestuariivivens NBRC 112533.</title>
        <authorList>
            <person name="Ichikawa N."/>
            <person name="Katano-Makiyama Y."/>
            <person name="Hidaka K."/>
        </authorList>
    </citation>
    <scope>NUCLEOTIDE SEQUENCE [LARGE SCALE GENOMIC DNA]</scope>
    <source>
        <strain evidence="2 3">NBRC 112533</strain>
    </source>
</reference>
<protein>
    <submittedName>
        <fullName evidence="2">Uncharacterized protein</fullName>
    </submittedName>
</protein>
<dbReference type="EMBL" id="BAABRT010000002">
    <property type="protein sequence ID" value="GAA5523712.1"/>
    <property type="molecule type" value="Genomic_DNA"/>
</dbReference>
<gene>
    <name evidence="2" type="ORF">Maes01_00261</name>
</gene>
<name>A0ABP9WKI1_9GAMM</name>
<evidence type="ECO:0000313" key="3">
    <source>
        <dbReference type="Proteomes" id="UP001408594"/>
    </source>
</evidence>
<feature type="region of interest" description="Disordered" evidence="1">
    <location>
        <begin position="1"/>
        <end position="21"/>
    </location>
</feature>
<accession>A0ABP9WKI1</accession>
<evidence type="ECO:0000256" key="1">
    <source>
        <dbReference type="SAM" id="MobiDB-lite"/>
    </source>
</evidence>
<proteinExistence type="predicted"/>
<dbReference type="Proteomes" id="UP001408594">
    <property type="component" value="Unassembled WGS sequence"/>
</dbReference>
<evidence type="ECO:0000313" key="2">
    <source>
        <dbReference type="EMBL" id="GAA5523712.1"/>
    </source>
</evidence>